<reference evidence="2" key="1">
    <citation type="journal article" date="2020" name="New Phytol.">
        <title>Comparative genomics reveals dynamic genome evolution in host specialist ectomycorrhizal fungi.</title>
        <authorList>
            <person name="Lofgren L.A."/>
            <person name="Nguyen N.H."/>
            <person name="Vilgalys R."/>
            <person name="Ruytinx J."/>
            <person name="Liao H.L."/>
            <person name="Branco S."/>
            <person name="Kuo A."/>
            <person name="LaButti K."/>
            <person name="Lipzen A."/>
            <person name="Andreopoulos W."/>
            <person name="Pangilinan J."/>
            <person name="Riley R."/>
            <person name="Hundley H."/>
            <person name="Na H."/>
            <person name="Barry K."/>
            <person name="Grigoriev I.V."/>
            <person name="Stajich J.E."/>
            <person name="Kennedy P.G."/>
        </authorList>
    </citation>
    <scope>NUCLEOTIDE SEQUENCE</scope>
    <source>
        <strain evidence="2">S12</strain>
    </source>
</reference>
<dbReference type="RefSeq" id="XP_041168112.1">
    <property type="nucleotide sequence ID" value="XM_041301308.1"/>
</dbReference>
<dbReference type="AlphaFoldDB" id="A0A9P7E4E9"/>
<evidence type="ECO:0000313" key="3">
    <source>
        <dbReference type="Proteomes" id="UP000719766"/>
    </source>
</evidence>
<dbReference type="Proteomes" id="UP000719766">
    <property type="component" value="Unassembled WGS sequence"/>
</dbReference>
<gene>
    <name evidence="2" type="ORF">HD556DRAFT_1320520</name>
</gene>
<evidence type="ECO:0000313" key="2">
    <source>
        <dbReference type="EMBL" id="KAG1810447.1"/>
    </source>
</evidence>
<dbReference type="InterPro" id="IPR027417">
    <property type="entry name" value="P-loop_NTPase"/>
</dbReference>
<protein>
    <recommendedName>
        <fullName evidence="1">G domain-containing protein</fullName>
    </recommendedName>
</protein>
<dbReference type="GeneID" id="64595072"/>
<accession>A0A9P7E4E9</accession>
<dbReference type="Pfam" id="PF01926">
    <property type="entry name" value="MMR_HSR1"/>
    <property type="match status" value="1"/>
</dbReference>
<dbReference type="OrthoDB" id="59699at2759"/>
<organism evidence="2 3">
    <name type="scientific">Suillus plorans</name>
    <dbReference type="NCBI Taxonomy" id="116603"/>
    <lineage>
        <taxon>Eukaryota</taxon>
        <taxon>Fungi</taxon>
        <taxon>Dikarya</taxon>
        <taxon>Basidiomycota</taxon>
        <taxon>Agaricomycotina</taxon>
        <taxon>Agaricomycetes</taxon>
        <taxon>Agaricomycetidae</taxon>
        <taxon>Boletales</taxon>
        <taxon>Suillineae</taxon>
        <taxon>Suillaceae</taxon>
        <taxon>Suillus</taxon>
    </lineage>
</organism>
<name>A0A9P7E4E9_9AGAM</name>
<comment type="caution">
    <text evidence="2">The sequence shown here is derived from an EMBL/GenBank/DDBJ whole genome shotgun (WGS) entry which is preliminary data.</text>
</comment>
<dbReference type="SUPFAM" id="SSF52540">
    <property type="entry name" value="P-loop containing nucleoside triphosphate hydrolases"/>
    <property type="match status" value="1"/>
</dbReference>
<dbReference type="Gene3D" id="3.40.50.300">
    <property type="entry name" value="P-loop containing nucleotide triphosphate hydrolases"/>
    <property type="match status" value="1"/>
</dbReference>
<sequence length="264" mass="29902">MDPSRIREKIGRFRILVIGRANAGKTTILERVCNTRDNPEIYNTAGEKIDPAVLKASKERGEHNIENEMVFQSNPGFVFHDSRGFEAGGASEFEIVKAFIASRSKETSMTKQLHAIWKEGKSWKDAKELAPEHAEESFVNGPQLKFFKEVRWPPKSHVCLPNMDKDDADCGTLLERTAGTLDNEVLQQLFVSTQQTNLEICMKYAVQRTLPKHFDSAETTASEGYQRLMGILGIWFPHIITVRVSILVRARAMLIQVVAHRSQF</sequence>
<evidence type="ECO:0000259" key="1">
    <source>
        <dbReference type="Pfam" id="PF01926"/>
    </source>
</evidence>
<dbReference type="GO" id="GO:0005525">
    <property type="term" value="F:GTP binding"/>
    <property type="evidence" value="ECO:0007669"/>
    <property type="project" value="InterPro"/>
</dbReference>
<proteinExistence type="predicted"/>
<feature type="domain" description="G" evidence="1">
    <location>
        <begin position="14"/>
        <end position="103"/>
    </location>
</feature>
<dbReference type="EMBL" id="JABBWE010000001">
    <property type="protein sequence ID" value="KAG1810447.1"/>
    <property type="molecule type" value="Genomic_DNA"/>
</dbReference>
<dbReference type="InterPro" id="IPR006073">
    <property type="entry name" value="GTP-bd"/>
</dbReference>
<feature type="non-terminal residue" evidence="2">
    <location>
        <position position="264"/>
    </location>
</feature>
<keyword evidence="3" id="KW-1185">Reference proteome</keyword>